<dbReference type="InterPro" id="IPR014001">
    <property type="entry name" value="Helicase_ATP-bd"/>
</dbReference>
<protein>
    <recommendedName>
        <fullName evidence="1">Helicase C-terminal domain-containing protein</fullName>
    </recommendedName>
</protein>
<dbReference type="AlphaFoldDB" id="A0A502FZI9"/>
<evidence type="ECO:0000259" key="1">
    <source>
        <dbReference type="PROSITE" id="PS51194"/>
    </source>
</evidence>
<dbReference type="SMART" id="SM00490">
    <property type="entry name" value="HELICc"/>
    <property type="match status" value="1"/>
</dbReference>
<accession>A0A502FZI9</accession>
<comment type="caution">
    <text evidence="2">The sequence shown here is derived from an EMBL/GenBank/DDBJ whole genome shotgun (WGS) entry which is preliminary data.</text>
</comment>
<proteinExistence type="predicted"/>
<dbReference type="SMART" id="SM00382">
    <property type="entry name" value="AAA"/>
    <property type="match status" value="1"/>
</dbReference>
<evidence type="ECO:0000313" key="2">
    <source>
        <dbReference type="EMBL" id="TPG55067.1"/>
    </source>
</evidence>
<dbReference type="GO" id="GO:0005524">
    <property type="term" value="F:ATP binding"/>
    <property type="evidence" value="ECO:0007669"/>
    <property type="project" value="InterPro"/>
</dbReference>
<reference evidence="2 3" key="1">
    <citation type="journal article" date="2019" name="Environ. Microbiol.">
        <title>Species interactions and distinct microbial communities in high Arctic permafrost affected cryosols are associated with the CH4 and CO2 gas fluxes.</title>
        <authorList>
            <person name="Altshuler I."/>
            <person name="Hamel J."/>
            <person name="Turney S."/>
            <person name="Magnuson E."/>
            <person name="Levesque R."/>
            <person name="Greer C."/>
            <person name="Whyte L.G."/>
        </authorList>
    </citation>
    <scope>NUCLEOTIDE SEQUENCE [LARGE SCALE GENOMIC DNA]</scope>
    <source>
        <strain evidence="2 3">E6.1</strain>
    </source>
</reference>
<dbReference type="InterPro" id="IPR001650">
    <property type="entry name" value="Helicase_C-like"/>
</dbReference>
<dbReference type="InterPro" id="IPR003593">
    <property type="entry name" value="AAA+_ATPase"/>
</dbReference>
<dbReference type="OrthoDB" id="9814088at2"/>
<sequence length="979" mass="109495">MTTLAKFQKRTVQVALDRLEADGPRRFLVADEVGLGKTVIARSVAEGLRKNRRRLNVMYLCPSLEIVGQNRLKFVSLTEIDEKDYKTGEDRLVLVPGALPDEGKGYRIFTFTPETSLPGWKPGPRTGRKAERAVIRRVLDRFDLLRPIVMRLDRERGPKARPLLDERAASLDGYTQIGIERALRDIFDCQTGNLEKAIIAWLEPKNVDLAEFIARFRSALALAALRSKAVRPDLVILDEFHRYADLIIPRPDASEDRLKRERARVHELLVDALLNGEQKPAVLLLSATPYRLRRLTGEEMHPVEHYRALVDLTGFLADDPDCRVTVEAAMRDYHDALAAPGSPKVVREQVLKAKSRLETLLAPLMARTERALVHKEDLFKRDNHPVDIEARDLMLFRHLAENCGKEFAGWAPAMWSSIPYPAQTLHGYKVWDKLSDAKAPPFEAGSGRGRLAHPQLRVLSDMAGGSESLALPWQPPTVPWWRLEGPWSSKRTHPGKTLLFSKWRGAPTSISALLSIDLTRGVGGHGKKAPFLRPGGSETGALVGIFMQWPNLSLAIDPIKASKAGLKAVRLEAEEQLEEFLAGKGVRFDGDEKRPTWIVACGIERRISTQAFNRVVSLAASTRTGGKSKDWRSIQPIASISRAELAALADHIVSAPGSIVARCVNRHGIPQNLKREYARVFDFAWNRLRSYLGHRSFAELILAASPRPRYPDALCEAMLKGGFEAVLDEQICLVGQLGDARGLEIVEQLSSCLLDRPGLVQFKRAKGRHRVPVQAVAPFAGGEQRRTGKKKGGRLRSDTLRRAFNSPFWPHVLCTTSVGQEGLDFHLWCRRIVHWDLPSDPVDFEQREGRIARFGSLAVRQSLASSHRDAALARAEKGSPFSSLLQVAREQPSGDTGLERWWLPDAGLPESISFDWRFSLRSVRKEQMLKDLLYYRLALGQPDPEAFLEMLKRVGAEGEDARSLAIDLSAISRFARIAP</sequence>
<dbReference type="RefSeq" id="WP_140850204.1">
    <property type="nucleotide sequence ID" value="NZ_RCZC01000002.1"/>
</dbReference>
<dbReference type="Gene3D" id="3.40.50.300">
    <property type="entry name" value="P-loop containing nucleotide triphosphate hydrolases"/>
    <property type="match status" value="2"/>
</dbReference>
<dbReference type="PROSITE" id="PS51194">
    <property type="entry name" value="HELICASE_CTER"/>
    <property type="match status" value="1"/>
</dbReference>
<keyword evidence="3" id="KW-1185">Reference proteome</keyword>
<dbReference type="SUPFAM" id="SSF52540">
    <property type="entry name" value="P-loop containing nucleoside triphosphate hydrolases"/>
    <property type="match status" value="2"/>
</dbReference>
<dbReference type="Proteomes" id="UP000319931">
    <property type="component" value="Unassembled WGS sequence"/>
</dbReference>
<dbReference type="EMBL" id="RCZC01000002">
    <property type="protein sequence ID" value="TPG55067.1"/>
    <property type="molecule type" value="Genomic_DNA"/>
</dbReference>
<dbReference type="GO" id="GO:0016787">
    <property type="term" value="F:hydrolase activity"/>
    <property type="evidence" value="ECO:0007669"/>
    <property type="project" value="InterPro"/>
</dbReference>
<dbReference type="GO" id="GO:0003677">
    <property type="term" value="F:DNA binding"/>
    <property type="evidence" value="ECO:0007669"/>
    <property type="project" value="InterPro"/>
</dbReference>
<gene>
    <name evidence="2" type="ORF">EAH76_10875</name>
</gene>
<organism evidence="2 3">
    <name type="scientific">Sphingomonas glacialis</name>
    <dbReference type="NCBI Taxonomy" id="658225"/>
    <lineage>
        <taxon>Bacteria</taxon>
        <taxon>Pseudomonadati</taxon>
        <taxon>Pseudomonadota</taxon>
        <taxon>Alphaproteobacteria</taxon>
        <taxon>Sphingomonadales</taxon>
        <taxon>Sphingomonadaceae</taxon>
        <taxon>Sphingomonas</taxon>
    </lineage>
</organism>
<dbReference type="Pfam" id="PF00271">
    <property type="entry name" value="Helicase_C"/>
    <property type="match status" value="1"/>
</dbReference>
<evidence type="ECO:0000313" key="3">
    <source>
        <dbReference type="Proteomes" id="UP000319931"/>
    </source>
</evidence>
<dbReference type="SMART" id="SM00487">
    <property type="entry name" value="DEXDc"/>
    <property type="match status" value="1"/>
</dbReference>
<dbReference type="InterPro" id="IPR006935">
    <property type="entry name" value="Helicase/UvrB_N"/>
</dbReference>
<dbReference type="Pfam" id="PF04851">
    <property type="entry name" value="ResIII"/>
    <property type="match status" value="1"/>
</dbReference>
<name>A0A502FZI9_9SPHN</name>
<feature type="domain" description="Helicase C-terminal" evidence="1">
    <location>
        <begin position="722"/>
        <end position="899"/>
    </location>
</feature>
<dbReference type="InterPro" id="IPR027417">
    <property type="entry name" value="P-loop_NTPase"/>
</dbReference>